<dbReference type="AlphaFoldDB" id="C5BPX6"/>
<dbReference type="PANTHER" id="PTHR33406">
    <property type="entry name" value="MEMBRANE PROTEIN MJ1562-RELATED"/>
    <property type="match status" value="1"/>
</dbReference>
<reference evidence="8 9" key="1">
    <citation type="journal article" date="2009" name="PLoS ONE">
        <title>The complete genome of Teredinibacter turnerae T7901: an intracellular endosymbiont of marine wood-boring bivalves (shipworms).</title>
        <authorList>
            <person name="Yang J.C."/>
            <person name="Madupu R."/>
            <person name="Durkin A.S."/>
            <person name="Ekborg N.A."/>
            <person name="Pedamallu C.S."/>
            <person name="Hostetler J.B."/>
            <person name="Radune D."/>
            <person name="Toms B.S."/>
            <person name="Henrissat B."/>
            <person name="Coutinho P.M."/>
            <person name="Schwarz S."/>
            <person name="Field L."/>
            <person name="Trindade-Silva A.E."/>
            <person name="Soares C.A.G."/>
            <person name="Elshahawi S."/>
            <person name="Hanora A."/>
            <person name="Schmidt E.W."/>
            <person name="Haygood M.G."/>
            <person name="Posfai J."/>
            <person name="Benner J."/>
            <person name="Madinger C."/>
            <person name="Nove J."/>
            <person name="Anton B."/>
            <person name="Chaudhary K."/>
            <person name="Foster J."/>
            <person name="Holman A."/>
            <person name="Kumar S."/>
            <person name="Lessard P.A."/>
            <person name="Luyten Y.A."/>
            <person name="Slatko B."/>
            <person name="Wood N."/>
            <person name="Wu B."/>
            <person name="Teplitski M."/>
            <person name="Mougous J.D."/>
            <person name="Ward N."/>
            <person name="Eisen J.A."/>
            <person name="Badger J.H."/>
            <person name="Distel D.L."/>
        </authorList>
    </citation>
    <scope>NUCLEOTIDE SEQUENCE [LARGE SCALE GENOMIC DNA]</scope>
    <source>
        <strain evidence="9">ATCC 39867 / T7901</strain>
    </source>
</reference>
<feature type="transmembrane region" description="Helical" evidence="6">
    <location>
        <begin position="757"/>
        <end position="778"/>
    </location>
</feature>
<evidence type="ECO:0000256" key="3">
    <source>
        <dbReference type="ARBA" id="ARBA00022692"/>
    </source>
</evidence>
<dbReference type="InterPro" id="IPR004869">
    <property type="entry name" value="MMPL_dom"/>
</dbReference>
<dbReference type="SUPFAM" id="SSF82866">
    <property type="entry name" value="Multidrug efflux transporter AcrB transmembrane domain"/>
    <property type="match status" value="2"/>
</dbReference>
<accession>C5BPX6</accession>
<dbReference type="EMBL" id="CP001614">
    <property type="protein sequence ID" value="ACR13269.1"/>
    <property type="molecule type" value="Genomic_DNA"/>
</dbReference>
<dbReference type="InterPro" id="IPR050545">
    <property type="entry name" value="Mycobact_MmpL"/>
</dbReference>
<keyword evidence="5 6" id="KW-0472">Membrane</keyword>
<dbReference type="KEGG" id="ttu:TERTU_3235"/>
<feature type="transmembrane region" description="Helical" evidence="6">
    <location>
        <begin position="635"/>
        <end position="654"/>
    </location>
</feature>
<dbReference type="PANTHER" id="PTHR33406:SF13">
    <property type="entry name" value="MEMBRANE PROTEIN YDFJ"/>
    <property type="match status" value="1"/>
</dbReference>
<evidence type="ECO:0000313" key="8">
    <source>
        <dbReference type="EMBL" id="ACR13269.1"/>
    </source>
</evidence>
<keyword evidence="9" id="KW-1185">Reference proteome</keyword>
<feature type="transmembrane region" description="Helical" evidence="6">
    <location>
        <begin position="725"/>
        <end position="745"/>
    </location>
</feature>
<dbReference type="Gene3D" id="1.20.1640.10">
    <property type="entry name" value="Multidrug efflux transporter AcrB transmembrane domain"/>
    <property type="match status" value="2"/>
</dbReference>
<feature type="domain" description="Membrane transport protein MMPL" evidence="7">
    <location>
        <begin position="130"/>
        <end position="390"/>
    </location>
</feature>
<organism evidence="8 9">
    <name type="scientific">Teredinibacter turnerae (strain ATCC 39867 / T7901)</name>
    <dbReference type="NCBI Taxonomy" id="377629"/>
    <lineage>
        <taxon>Bacteria</taxon>
        <taxon>Pseudomonadati</taxon>
        <taxon>Pseudomonadota</taxon>
        <taxon>Gammaproteobacteria</taxon>
        <taxon>Cellvibrionales</taxon>
        <taxon>Cellvibrionaceae</taxon>
        <taxon>Teredinibacter</taxon>
    </lineage>
</organism>
<feature type="transmembrane region" description="Helical" evidence="6">
    <location>
        <begin position="269"/>
        <end position="291"/>
    </location>
</feature>
<evidence type="ECO:0000313" key="9">
    <source>
        <dbReference type="Proteomes" id="UP000009080"/>
    </source>
</evidence>
<feature type="transmembrane region" description="Helical" evidence="6">
    <location>
        <begin position="244"/>
        <end position="262"/>
    </location>
</feature>
<name>C5BPX6_TERTT</name>
<feature type="transmembrane region" description="Helical" evidence="6">
    <location>
        <begin position="661"/>
        <end position="681"/>
    </location>
</feature>
<evidence type="ECO:0000256" key="2">
    <source>
        <dbReference type="ARBA" id="ARBA00022475"/>
    </source>
</evidence>
<feature type="domain" description="Membrane transport protein MMPL" evidence="7">
    <location>
        <begin position="573"/>
        <end position="777"/>
    </location>
</feature>
<protein>
    <submittedName>
        <fullName evidence="8">Membrane protein</fullName>
    </submittedName>
</protein>
<evidence type="ECO:0000256" key="6">
    <source>
        <dbReference type="SAM" id="Phobius"/>
    </source>
</evidence>
<evidence type="ECO:0000256" key="1">
    <source>
        <dbReference type="ARBA" id="ARBA00004651"/>
    </source>
</evidence>
<dbReference type="Proteomes" id="UP000009080">
    <property type="component" value="Chromosome"/>
</dbReference>
<dbReference type="eggNOG" id="COG4258">
    <property type="taxonomic scope" value="Bacteria"/>
</dbReference>
<feature type="transmembrane region" description="Helical" evidence="6">
    <location>
        <begin position="338"/>
        <end position="358"/>
    </location>
</feature>
<dbReference type="HOGENOM" id="CLU_355975_0_0_6"/>
<dbReference type="GO" id="GO:0005886">
    <property type="term" value="C:plasma membrane"/>
    <property type="evidence" value="ECO:0007669"/>
    <property type="project" value="UniProtKB-SubCell"/>
</dbReference>
<sequence length="788" mass="85263">MAGWRFWLAMLGVLAVLLLTTPVAFNADIFSLLPKDSSTVTALQRYQQNFGASEAVILAIEDENPDTLDAAMPKLAKSLQRARLSRAPVWQNPLQDSPEAYAEILALIWLSQPPEAVNELTKRLQPKAVNTQLDKTLEQLASSFNAADVARLANDPLGLTQVASQFQNSAYNPFASTDGRLRVMYLDYPHTEGDFWGYKSWLDGINSEIARLRDAGELPVSTTISMTGNPVYIVEFGSQLVRDLSLAAVGTLIIILGLFWLAYRRVGPLLWLALTLGLSLAVTLLLGAALLGEIHAVSLGFAALLMGLAVDYGLLVYQHFQTESRLSASELRRKLQPSIFWAAFTTACAFFLLTRSNLPGLAQLGLLVALGILIAATTVLYGFLPAVVRTPARPITLPAAPALPTKIAIATSATLLLGSLLTTFMRPPTLETQVDKLQFANNAAQATHDHIQQRLAASASEQWLIFTAPDAQQIAHALDQSQRQLADDFPAINANLPTALWPNPAHQRANRQPLANLATRLTEFQRAAVDAGFNTDSLLLTAEIMHHWQSFANAAAPSASHPLWPAHPANQWLFSQFASHTDEGWFAMAQLSSSTTLDKTTRSALVKQLQQIPGVAIAGWALLADELTATMIQDALNVLLPMIVVLLCLLALAFRHWLDVVLSLFCFVLGGLILSACMALLGWSWNIMNLTALPLLLGAGVDYSIHIQLALKREKGNLSRVFQSVGRAILLCAGSTAVAFASLGLGTNAGIASLGKVTALGIVILAACAVFLLPAWWITLHRVNGRSQ</sequence>
<evidence type="ECO:0000256" key="4">
    <source>
        <dbReference type="ARBA" id="ARBA00022989"/>
    </source>
</evidence>
<gene>
    <name evidence="8" type="ordered locus">TERTU_3235</name>
</gene>
<proteinExistence type="predicted"/>
<keyword evidence="3 6" id="KW-0812">Transmembrane</keyword>
<feature type="transmembrane region" description="Helical" evidence="6">
    <location>
        <begin position="297"/>
        <end position="317"/>
    </location>
</feature>
<feature type="transmembrane region" description="Helical" evidence="6">
    <location>
        <begin position="364"/>
        <end position="387"/>
    </location>
</feature>
<keyword evidence="4 6" id="KW-1133">Transmembrane helix</keyword>
<evidence type="ECO:0000259" key="7">
    <source>
        <dbReference type="Pfam" id="PF03176"/>
    </source>
</evidence>
<comment type="subcellular location">
    <subcellularLocation>
        <location evidence="1">Cell membrane</location>
        <topology evidence="1">Multi-pass membrane protein</topology>
    </subcellularLocation>
</comment>
<dbReference type="STRING" id="377629.TERTU_3235"/>
<evidence type="ECO:0000256" key="5">
    <source>
        <dbReference type="ARBA" id="ARBA00023136"/>
    </source>
</evidence>
<keyword evidence="2" id="KW-1003">Cell membrane</keyword>
<dbReference type="Pfam" id="PF03176">
    <property type="entry name" value="MMPL"/>
    <property type="match status" value="2"/>
</dbReference>